<feature type="active site" evidence="7">
    <location>
        <position position="508"/>
    </location>
</feature>
<sequence length="550" mass="61351">MTEVEKPAPGAPQPEAQSEPHAGKTRNKSSSKPQKTPLHQIYALPAPLRTFPLPSFYPNNPLSLFHVLWAWARQVLSPPPAEPSVIHQGYWSPETRSVHVRDPKSIRALWEQGFFGKGSYSRSEPNWLKREQSRQGEGPKKVAELVTVQRREERKMMKWDRARKEQEAILRTRLEEAWVAPVGPKELLALPNSSRDLHLSLVTSLSNGHVTASSSTDSVTSQPIPSSTSSVTPPTSIPIPPTLGLGMNGDVVDEADRSPFPSLNNGHSSYNPTTPVAKRFVSLPDTIVSTPKRRKSVRFSPKVESTTFQLGDPPSPHLSSSTNGKPPNGDMTNGILPLPHSVDSISTEDSSTASLAETTPSVPELVDREYLQLSPEEAFYLVFALGALSVTDPATGKSMASGELFNLFCQMSYFPSSTAAFRPDDPFIVQYAVYHHFRSLGWVPRPGIKFGVDWLLYIGGPVFSHAEFAVIVLPAYTDPYWKSQGHQPPNRSWHWLHSINRVQSHALKTMVMVYVDIPPPTQNLDSSTLLKRYKIREFFMRRWLSNRSRD</sequence>
<dbReference type="OrthoDB" id="10249562at2759"/>
<dbReference type="GO" id="GO:0000379">
    <property type="term" value="P:tRNA-type intron splice site recognition and cleavage"/>
    <property type="evidence" value="ECO:0007669"/>
    <property type="project" value="TreeGrafter"/>
</dbReference>
<dbReference type="EC" id="4.6.1.16" evidence="2"/>
<feature type="region of interest" description="Disordered" evidence="8">
    <location>
        <begin position="1"/>
        <end position="36"/>
    </location>
</feature>
<dbReference type="PANTHER" id="PTHR21227">
    <property type="entry name" value="TRNA-SPLICING ENDONUCLEASE SUBUNIT SEN2"/>
    <property type="match status" value="1"/>
</dbReference>
<gene>
    <name evidence="10" type="ORF">FHL15_007192</name>
</gene>
<dbReference type="GO" id="GO:0003676">
    <property type="term" value="F:nucleic acid binding"/>
    <property type="evidence" value="ECO:0007669"/>
    <property type="project" value="InterPro"/>
</dbReference>
<keyword evidence="11" id="KW-1185">Reference proteome</keyword>
<feature type="active site" evidence="7">
    <location>
        <position position="465"/>
    </location>
</feature>
<evidence type="ECO:0000313" key="11">
    <source>
        <dbReference type="Proteomes" id="UP000319160"/>
    </source>
</evidence>
<reference evidence="11" key="1">
    <citation type="submission" date="2019-06" db="EMBL/GenBank/DDBJ databases">
        <title>Draft genome sequence of the griseofulvin-producing fungus Xylaria cubensis strain G536.</title>
        <authorList>
            <person name="Mead M.E."/>
            <person name="Raja H.A."/>
            <person name="Steenwyk J.L."/>
            <person name="Knowles S.L."/>
            <person name="Oberlies N.H."/>
            <person name="Rokas A."/>
        </authorList>
    </citation>
    <scope>NUCLEOTIDE SEQUENCE [LARGE SCALE GENOMIC DNA]</scope>
    <source>
        <strain evidence="11">G536</strain>
    </source>
</reference>
<organism evidence="10 11">
    <name type="scientific">Xylaria flabelliformis</name>
    <dbReference type="NCBI Taxonomy" id="2512241"/>
    <lineage>
        <taxon>Eukaryota</taxon>
        <taxon>Fungi</taxon>
        <taxon>Dikarya</taxon>
        <taxon>Ascomycota</taxon>
        <taxon>Pezizomycotina</taxon>
        <taxon>Sordariomycetes</taxon>
        <taxon>Xylariomycetidae</taxon>
        <taxon>Xylariales</taxon>
        <taxon>Xylariaceae</taxon>
        <taxon>Xylaria</taxon>
    </lineage>
</organism>
<evidence type="ECO:0000256" key="8">
    <source>
        <dbReference type="SAM" id="MobiDB-lite"/>
    </source>
</evidence>
<feature type="region of interest" description="Disordered" evidence="8">
    <location>
        <begin position="208"/>
        <end position="235"/>
    </location>
</feature>
<evidence type="ECO:0000256" key="4">
    <source>
        <dbReference type="ARBA" id="ARBA00023239"/>
    </source>
</evidence>
<comment type="similarity">
    <text evidence="1">Belongs to the tRNA-intron endonuclease family.</text>
</comment>
<evidence type="ECO:0000256" key="2">
    <source>
        <dbReference type="ARBA" id="ARBA00012573"/>
    </source>
</evidence>
<proteinExistence type="inferred from homology"/>
<name>A0A553HVB2_9PEZI</name>
<dbReference type="STRING" id="2512241.A0A553HVB2"/>
<dbReference type="GO" id="GO:0005737">
    <property type="term" value="C:cytoplasm"/>
    <property type="evidence" value="ECO:0007669"/>
    <property type="project" value="TreeGrafter"/>
</dbReference>
<feature type="region of interest" description="Disordered" evidence="8">
    <location>
        <begin position="292"/>
        <end position="359"/>
    </location>
</feature>
<dbReference type="InterPro" id="IPR036167">
    <property type="entry name" value="tRNA_intron_Endo_cat-like_sf"/>
</dbReference>
<evidence type="ECO:0000256" key="5">
    <source>
        <dbReference type="ARBA" id="ARBA00032432"/>
    </source>
</evidence>
<dbReference type="SUPFAM" id="SSF53032">
    <property type="entry name" value="tRNA-intron endonuclease catalytic domain-like"/>
    <property type="match status" value="1"/>
</dbReference>
<evidence type="ECO:0000259" key="9">
    <source>
        <dbReference type="Pfam" id="PF01974"/>
    </source>
</evidence>
<dbReference type="InterPro" id="IPR006676">
    <property type="entry name" value="tRNA_splic"/>
</dbReference>
<dbReference type="CDD" id="cd22363">
    <property type="entry name" value="tRNA-intron_lyase_C"/>
    <property type="match status" value="1"/>
</dbReference>
<dbReference type="GO" id="GO:0000214">
    <property type="term" value="C:tRNA-intron endonuclease complex"/>
    <property type="evidence" value="ECO:0007669"/>
    <property type="project" value="InterPro"/>
</dbReference>
<dbReference type="AlphaFoldDB" id="A0A553HVB2"/>
<keyword evidence="3" id="KW-0819">tRNA processing</keyword>
<dbReference type="InterPro" id="IPR011856">
    <property type="entry name" value="tRNA_endonuc-like_dom_sf"/>
</dbReference>
<dbReference type="Pfam" id="PF01974">
    <property type="entry name" value="tRNA_int_endo"/>
    <property type="match status" value="1"/>
</dbReference>
<dbReference type="Gene3D" id="3.40.1350.10">
    <property type="match status" value="1"/>
</dbReference>
<feature type="active site" evidence="7">
    <location>
        <position position="457"/>
    </location>
</feature>
<dbReference type="PANTHER" id="PTHR21227:SF0">
    <property type="entry name" value="TRNA-SPLICING ENDONUCLEASE SUBUNIT SEN2"/>
    <property type="match status" value="1"/>
</dbReference>
<accession>A0A553HVB2</accession>
<dbReference type="Proteomes" id="UP000319160">
    <property type="component" value="Unassembled WGS sequence"/>
</dbReference>
<feature type="compositionally biased region" description="Polar residues" evidence="8">
    <location>
        <begin position="343"/>
        <end position="359"/>
    </location>
</feature>
<dbReference type="InterPro" id="IPR016589">
    <property type="entry name" value="tRNA_splic_SEN2"/>
</dbReference>
<dbReference type="PIRSF" id="PIRSF011789">
    <property type="entry name" value="tRNA_splic_SEN2"/>
    <property type="match status" value="1"/>
</dbReference>
<protein>
    <recommendedName>
        <fullName evidence="2">tRNA-intron lyase</fullName>
        <ecNumber evidence="2">4.6.1.16</ecNumber>
    </recommendedName>
    <alternativeName>
        <fullName evidence="5">tRNA-intron endonuclease Sen2</fullName>
    </alternativeName>
</protein>
<evidence type="ECO:0000256" key="1">
    <source>
        <dbReference type="ARBA" id="ARBA00008078"/>
    </source>
</evidence>
<evidence type="ECO:0000256" key="7">
    <source>
        <dbReference type="PIRSR" id="PIRSR011789-1"/>
    </source>
</evidence>
<dbReference type="InterPro" id="IPR006677">
    <property type="entry name" value="tRNA_intron_Endonuc_cat-like"/>
</dbReference>
<keyword evidence="4" id="KW-0456">Lyase</keyword>
<feature type="domain" description="tRNA intron endonuclease catalytic" evidence="9">
    <location>
        <begin position="427"/>
        <end position="516"/>
    </location>
</feature>
<evidence type="ECO:0000256" key="3">
    <source>
        <dbReference type="ARBA" id="ARBA00022694"/>
    </source>
</evidence>
<comment type="catalytic activity">
    <reaction evidence="6">
        <text>pretRNA = a 3'-half-tRNA molecule with a 5'-OH end + a 5'-half-tRNA molecule with a 2',3'-cyclic phosphate end + an intron with a 2',3'-cyclic phosphate and a 5'-hydroxyl terminus.</text>
        <dbReference type="EC" id="4.6.1.16"/>
    </reaction>
</comment>
<evidence type="ECO:0000313" key="10">
    <source>
        <dbReference type="EMBL" id="TRX91873.1"/>
    </source>
</evidence>
<feature type="compositionally biased region" description="Low complexity" evidence="8">
    <location>
        <begin position="210"/>
        <end position="234"/>
    </location>
</feature>
<comment type="caution">
    <text evidence="10">The sequence shown here is derived from an EMBL/GenBank/DDBJ whole genome shotgun (WGS) entry which is preliminary data.</text>
</comment>
<dbReference type="EMBL" id="VFLP01000041">
    <property type="protein sequence ID" value="TRX91873.1"/>
    <property type="molecule type" value="Genomic_DNA"/>
</dbReference>
<evidence type="ECO:0000256" key="6">
    <source>
        <dbReference type="ARBA" id="ARBA00034031"/>
    </source>
</evidence>
<dbReference type="GO" id="GO:0000213">
    <property type="term" value="F:tRNA-intron lyase activity"/>
    <property type="evidence" value="ECO:0007669"/>
    <property type="project" value="UniProtKB-EC"/>
</dbReference>
<dbReference type="FunFam" id="3.40.1350.10:FF:000007">
    <property type="entry name" value="tRNA-splicing endonuclease subunit Sen2"/>
    <property type="match status" value="1"/>
</dbReference>